<dbReference type="EMBL" id="CAJVCH010277035">
    <property type="protein sequence ID" value="CAG7734822.1"/>
    <property type="molecule type" value="Genomic_DNA"/>
</dbReference>
<reference evidence="2" key="1">
    <citation type="submission" date="2021-06" db="EMBL/GenBank/DDBJ databases">
        <authorList>
            <person name="Hodson N. C."/>
            <person name="Mongue J. A."/>
            <person name="Jaron S. K."/>
        </authorList>
    </citation>
    <scope>NUCLEOTIDE SEQUENCE</scope>
</reference>
<feature type="region of interest" description="Disordered" evidence="1">
    <location>
        <begin position="167"/>
        <end position="199"/>
    </location>
</feature>
<evidence type="ECO:0000313" key="3">
    <source>
        <dbReference type="Proteomes" id="UP000708208"/>
    </source>
</evidence>
<dbReference type="AlphaFoldDB" id="A0A8J2PF64"/>
<feature type="compositionally biased region" description="Polar residues" evidence="1">
    <location>
        <begin position="167"/>
        <end position="185"/>
    </location>
</feature>
<dbReference type="GO" id="GO:0006289">
    <property type="term" value="P:nucleotide-excision repair"/>
    <property type="evidence" value="ECO:0007669"/>
    <property type="project" value="InterPro"/>
</dbReference>
<dbReference type="GO" id="GO:0006351">
    <property type="term" value="P:DNA-templated transcription"/>
    <property type="evidence" value="ECO:0007669"/>
    <property type="project" value="InterPro"/>
</dbReference>
<protein>
    <submittedName>
        <fullName evidence="2">Uncharacterized protein</fullName>
    </submittedName>
</protein>
<dbReference type="Proteomes" id="UP000708208">
    <property type="component" value="Unassembled WGS sequence"/>
</dbReference>
<dbReference type="InterPro" id="IPR027079">
    <property type="entry name" value="Tfb1/GTF2H1"/>
</dbReference>
<evidence type="ECO:0000313" key="2">
    <source>
        <dbReference type="EMBL" id="CAG7734822.1"/>
    </source>
</evidence>
<dbReference type="GO" id="GO:0000439">
    <property type="term" value="C:transcription factor TFIIH core complex"/>
    <property type="evidence" value="ECO:0007669"/>
    <property type="project" value="InterPro"/>
</dbReference>
<sequence>MDSGTVTLSHRYSDIKSLRRSHQRDLVTEGIVTSEGFWTVHAPQYMNKKPVQNQDVGVESGCLSGIKPQTDGNGLRYNITTDIIESIFKTYPAADDKKMRKELEKVKELNSNVLAVLDDQEAVNLDSEPTPVPSKSQPIATDVLKTMIKRFNQHSIMVLKACERNSAENAAESNGQTNGTDSSGAPLTETPAKKANNKLDTEQTEFVEYEDLGKITIESFKNLNLTEVNRYLNGPAGDYQTDPVTQDALL</sequence>
<gene>
    <name evidence="2" type="ORF">AFUS01_LOCUS23190</name>
</gene>
<name>A0A8J2PF64_9HEXA</name>
<dbReference type="OrthoDB" id="360521at2759"/>
<evidence type="ECO:0000256" key="1">
    <source>
        <dbReference type="SAM" id="MobiDB-lite"/>
    </source>
</evidence>
<comment type="caution">
    <text evidence="2">The sequence shown here is derived from an EMBL/GenBank/DDBJ whole genome shotgun (WGS) entry which is preliminary data.</text>
</comment>
<accession>A0A8J2PF64</accession>
<keyword evidence="3" id="KW-1185">Reference proteome</keyword>
<proteinExistence type="predicted"/>
<dbReference type="PANTHER" id="PTHR12856">
    <property type="entry name" value="TRANSCRIPTION INITIATION FACTOR IIH-RELATED"/>
    <property type="match status" value="1"/>
</dbReference>
<organism evidence="2 3">
    <name type="scientific">Allacma fusca</name>
    <dbReference type="NCBI Taxonomy" id="39272"/>
    <lineage>
        <taxon>Eukaryota</taxon>
        <taxon>Metazoa</taxon>
        <taxon>Ecdysozoa</taxon>
        <taxon>Arthropoda</taxon>
        <taxon>Hexapoda</taxon>
        <taxon>Collembola</taxon>
        <taxon>Symphypleona</taxon>
        <taxon>Sminthuridae</taxon>
        <taxon>Allacma</taxon>
    </lineage>
</organism>